<keyword evidence="4" id="KW-0963">Cytoplasm</keyword>
<comment type="similarity">
    <text evidence="3">Belongs to the HYLS1 family.</text>
</comment>
<gene>
    <name evidence="10" type="primary">Hyls1</name>
    <name evidence="10" type="ORF">GTO96_0010094</name>
</gene>
<evidence type="ECO:0000256" key="3">
    <source>
        <dbReference type="ARBA" id="ARBA00010091"/>
    </source>
</evidence>
<dbReference type="GO" id="GO:0060271">
    <property type="term" value="P:cilium assembly"/>
    <property type="evidence" value="ECO:0007669"/>
    <property type="project" value="TreeGrafter"/>
</dbReference>
<dbReference type="PANTHER" id="PTHR34174:SF1">
    <property type="entry name" value="CENTRIOLAR AND CILIOGENESIS-ASSOCIATED PROTEIN HYLS1"/>
    <property type="match status" value="1"/>
</dbReference>
<feature type="region of interest" description="Disordered" evidence="8">
    <location>
        <begin position="82"/>
        <end position="154"/>
    </location>
</feature>
<evidence type="ECO:0000256" key="1">
    <source>
        <dbReference type="ARBA" id="ARBA00004114"/>
    </source>
</evidence>
<comment type="subcellular location">
    <subcellularLocation>
        <location evidence="2">Cell projection</location>
        <location evidence="2">Cilium</location>
    </subcellularLocation>
    <subcellularLocation>
        <location evidence="1">Cytoplasm</location>
        <location evidence="1">Cytoskeleton</location>
        <location evidence="1">Microtubule organizing center</location>
        <location evidence="1">Centrosome</location>
        <location evidence="1">Centriole</location>
    </subcellularLocation>
</comment>
<accession>A0A8X7XGD3</accession>
<dbReference type="AlphaFoldDB" id="A0A8X7XGD3"/>
<keyword evidence="6" id="KW-0206">Cytoskeleton</keyword>
<evidence type="ECO:0000256" key="8">
    <source>
        <dbReference type="SAM" id="MobiDB-lite"/>
    </source>
</evidence>
<dbReference type="Proteomes" id="UP000886611">
    <property type="component" value="Unassembled WGS sequence"/>
</dbReference>
<feature type="non-terminal residue" evidence="10">
    <location>
        <position position="370"/>
    </location>
</feature>
<evidence type="ECO:0000256" key="6">
    <source>
        <dbReference type="ARBA" id="ARBA00023212"/>
    </source>
</evidence>
<keyword evidence="5" id="KW-0970">Cilium biogenesis/degradation</keyword>
<protein>
    <submittedName>
        <fullName evidence="10">HYLS1 protein</fullName>
    </submittedName>
</protein>
<sequence>MDEFTEEDVREQLALLGYHNIPRHRLLEFKQEENTTNFLSEQPHCSKDLDQHTERQVPCFPGMNNTPAELDPYVRHSVATRYTRPKSAPNMLGVEDSPRSSDGSVEPDTSRSTSPDRPQTSFNKPVMKRKVLSNGEHKHKEVHQALEDSELLRNDIPGKQEDEMKNMGLEQTECSATGKENIQCDLDIAKIISCDNFRTIRKRTSYVSKLEEGISAVQIGSEDDDSHVDSEDTQSSRADYHRPERERPQSAFQLYRRELPHLLPFIHFAHLGRSFQLSDHTLSGYFVNRTNTSAVNLSYWYFQYKQDWETFRPPGENDRKALRWGIKKPQRIFVPNNYVVPTEKKRSALRWEVRHDMANGVIPQKMFFPI</sequence>
<proteinExistence type="inferred from homology"/>
<feature type="domain" description="Centriolar and ciliogenesis-associated protein HYLS1 C-terminal" evidence="9">
    <location>
        <begin position="299"/>
        <end position="358"/>
    </location>
</feature>
<keyword evidence="11" id="KW-1185">Reference proteome</keyword>
<dbReference type="GO" id="GO:0005814">
    <property type="term" value="C:centriole"/>
    <property type="evidence" value="ECO:0007669"/>
    <property type="project" value="UniProtKB-SubCell"/>
</dbReference>
<dbReference type="InterPro" id="IPR052319">
    <property type="entry name" value="Centriolar_ciliogenesis_assoc"/>
</dbReference>
<reference evidence="10 11" key="1">
    <citation type="journal article" date="2021" name="Cell">
        <title>Tracing the genetic footprints of vertebrate landing in non-teleost ray-finned fishes.</title>
        <authorList>
            <person name="Bi X."/>
            <person name="Wang K."/>
            <person name="Yang L."/>
            <person name="Pan H."/>
            <person name="Jiang H."/>
            <person name="Wei Q."/>
            <person name="Fang M."/>
            <person name="Yu H."/>
            <person name="Zhu C."/>
            <person name="Cai Y."/>
            <person name="He Y."/>
            <person name="Gan X."/>
            <person name="Zeng H."/>
            <person name="Yu D."/>
            <person name="Zhu Y."/>
            <person name="Jiang H."/>
            <person name="Qiu Q."/>
            <person name="Yang H."/>
            <person name="Zhang Y.E."/>
            <person name="Wang W."/>
            <person name="Zhu M."/>
            <person name="He S."/>
            <person name="Zhang G."/>
        </authorList>
    </citation>
    <scope>NUCLEOTIDE SEQUENCE [LARGE SCALE GENOMIC DNA]</scope>
    <source>
        <strain evidence="10">Bchr_013</strain>
    </source>
</reference>
<dbReference type="PANTHER" id="PTHR34174">
    <property type="entry name" value="HYDROLETHALUS SYNDROME PROTEIN 1"/>
    <property type="match status" value="1"/>
</dbReference>
<evidence type="ECO:0000313" key="11">
    <source>
        <dbReference type="Proteomes" id="UP000886611"/>
    </source>
</evidence>
<evidence type="ECO:0000256" key="5">
    <source>
        <dbReference type="ARBA" id="ARBA00022794"/>
    </source>
</evidence>
<feature type="compositionally biased region" description="Basic and acidic residues" evidence="8">
    <location>
        <begin position="238"/>
        <end position="247"/>
    </location>
</feature>
<organism evidence="10 11">
    <name type="scientific">Polypterus senegalus</name>
    <name type="common">Senegal bichir</name>
    <dbReference type="NCBI Taxonomy" id="55291"/>
    <lineage>
        <taxon>Eukaryota</taxon>
        <taxon>Metazoa</taxon>
        <taxon>Chordata</taxon>
        <taxon>Craniata</taxon>
        <taxon>Vertebrata</taxon>
        <taxon>Euteleostomi</taxon>
        <taxon>Actinopterygii</taxon>
        <taxon>Polypteriformes</taxon>
        <taxon>Polypteridae</taxon>
        <taxon>Polypterus</taxon>
    </lineage>
</organism>
<evidence type="ECO:0000256" key="4">
    <source>
        <dbReference type="ARBA" id="ARBA00022490"/>
    </source>
</evidence>
<dbReference type="EMBL" id="JAATIS010000859">
    <property type="protein sequence ID" value="KAG2467407.1"/>
    <property type="molecule type" value="Genomic_DNA"/>
</dbReference>
<dbReference type="GO" id="GO:0097730">
    <property type="term" value="C:non-motile cilium"/>
    <property type="evidence" value="ECO:0007669"/>
    <property type="project" value="TreeGrafter"/>
</dbReference>
<evidence type="ECO:0000313" key="10">
    <source>
        <dbReference type="EMBL" id="KAG2467407.1"/>
    </source>
</evidence>
<keyword evidence="7" id="KW-0966">Cell projection</keyword>
<name>A0A8X7XGD3_POLSE</name>
<feature type="compositionally biased region" description="Basic and acidic residues" evidence="8">
    <location>
        <begin position="135"/>
        <end position="154"/>
    </location>
</feature>
<feature type="region of interest" description="Disordered" evidence="8">
    <location>
        <begin position="218"/>
        <end position="247"/>
    </location>
</feature>
<feature type="compositionally biased region" description="Polar residues" evidence="8">
    <location>
        <begin position="110"/>
        <end position="123"/>
    </location>
</feature>
<evidence type="ECO:0000256" key="7">
    <source>
        <dbReference type="ARBA" id="ARBA00023273"/>
    </source>
</evidence>
<feature type="non-terminal residue" evidence="10">
    <location>
        <position position="1"/>
    </location>
</feature>
<evidence type="ECO:0000256" key="2">
    <source>
        <dbReference type="ARBA" id="ARBA00004138"/>
    </source>
</evidence>
<comment type="caution">
    <text evidence="10">The sequence shown here is derived from an EMBL/GenBank/DDBJ whole genome shotgun (WGS) entry which is preliminary data.</text>
</comment>
<dbReference type="InterPro" id="IPR027918">
    <property type="entry name" value="HYLS1_C_dom"/>
</dbReference>
<dbReference type="Pfam" id="PF15311">
    <property type="entry name" value="HYLS1_C"/>
    <property type="match status" value="1"/>
</dbReference>
<evidence type="ECO:0000259" key="9">
    <source>
        <dbReference type="Pfam" id="PF15311"/>
    </source>
</evidence>